<comment type="caution">
    <text evidence="1">The sequence shown here is derived from an EMBL/GenBank/DDBJ whole genome shotgun (WGS) entry which is preliminary data.</text>
</comment>
<organism evidence="1 2">
    <name type="scientific">Portunus trituberculatus</name>
    <name type="common">Swimming crab</name>
    <name type="synonym">Neptunus trituberculatus</name>
    <dbReference type="NCBI Taxonomy" id="210409"/>
    <lineage>
        <taxon>Eukaryota</taxon>
        <taxon>Metazoa</taxon>
        <taxon>Ecdysozoa</taxon>
        <taxon>Arthropoda</taxon>
        <taxon>Crustacea</taxon>
        <taxon>Multicrustacea</taxon>
        <taxon>Malacostraca</taxon>
        <taxon>Eumalacostraca</taxon>
        <taxon>Eucarida</taxon>
        <taxon>Decapoda</taxon>
        <taxon>Pleocyemata</taxon>
        <taxon>Brachyura</taxon>
        <taxon>Eubrachyura</taxon>
        <taxon>Portunoidea</taxon>
        <taxon>Portunidae</taxon>
        <taxon>Portuninae</taxon>
        <taxon>Portunus</taxon>
    </lineage>
</organism>
<accession>A0A5B7HF83</accession>
<sequence>MHSGLHCQCSSVSERTRHAWPHVSLMKRRQLKRDEPHHTANVNHDLYVAPRAVQALHPYPPPSTPTLSQPK</sequence>
<evidence type="ECO:0000313" key="2">
    <source>
        <dbReference type="Proteomes" id="UP000324222"/>
    </source>
</evidence>
<reference evidence="1 2" key="1">
    <citation type="submission" date="2019-05" db="EMBL/GenBank/DDBJ databases">
        <title>Another draft genome of Portunus trituberculatus and its Hox gene families provides insights of decapod evolution.</title>
        <authorList>
            <person name="Jeong J.-H."/>
            <person name="Song I."/>
            <person name="Kim S."/>
            <person name="Choi T."/>
            <person name="Kim D."/>
            <person name="Ryu S."/>
            <person name="Kim W."/>
        </authorList>
    </citation>
    <scope>NUCLEOTIDE SEQUENCE [LARGE SCALE GENOMIC DNA]</scope>
    <source>
        <tissue evidence="1">Muscle</tissue>
    </source>
</reference>
<proteinExistence type="predicted"/>
<dbReference type="AlphaFoldDB" id="A0A5B7HF83"/>
<keyword evidence="2" id="KW-1185">Reference proteome</keyword>
<name>A0A5B7HF83_PORTR</name>
<protein>
    <submittedName>
        <fullName evidence="1">Uncharacterized protein</fullName>
    </submittedName>
</protein>
<gene>
    <name evidence="1" type="ORF">E2C01_065688</name>
</gene>
<dbReference type="EMBL" id="VSRR010032838">
    <property type="protein sequence ID" value="MPC71411.1"/>
    <property type="molecule type" value="Genomic_DNA"/>
</dbReference>
<dbReference type="Proteomes" id="UP000324222">
    <property type="component" value="Unassembled WGS sequence"/>
</dbReference>
<evidence type="ECO:0000313" key="1">
    <source>
        <dbReference type="EMBL" id="MPC71411.1"/>
    </source>
</evidence>